<feature type="region of interest" description="Disordered" evidence="1">
    <location>
        <begin position="412"/>
        <end position="460"/>
    </location>
</feature>
<keyword evidence="3" id="KW-1185">Reference proteome</keyword>
<feature type="compositionally biased region" description="Low complexity" evidence="1">
    <location>
        <begin position="415"/>
        <end position="435"/>
    </location>
</feature>
<feature type="region of interest" description="Disordered" evidence="1">
    <location>
        <begin position="1233"/>
        <end position="1291"/>
    </location>
</feature>
<feature type="region of interest" description="Disordered" evidence="1">
    <location>
        <begin position="746"/>
        <end position="780"/>
    </location>
</feature>
<dbReference type="Pfam" id="PF20162">
    <property type="entry name" value="Etd1"/>
    <property type="match status" value="1"/>
</dbReference>
<feature type="compositionally biased region" description="Low complexity" evidence="1">
    <location>
        <begin position="767"/>
        <end position="779"/>
    </location>
</feature>
<dbReference type="OrthoDB" id="5346713at2759"/>
<feature type="region of interest" description="Disordered" evidence="1">
    <location>
        <begin position="1021"/>
        <end position="1051"/>
    </location>
</feature>
<feature type="region of interest" description="Disordered" evidence="1">
    <location>
        <begin position="25"/>
        <end position="63"/>
    </location>
</feature>
<dbReference type="Proteomes" id="UP000007796">
    <property type="component" value="Unassembled WGS sequence"/>
</dbReference>
<dbReference type="InParanoid" id="F0XMK4"/>
<evidence type="ECO:0000313" key="3">
    <source>
        <dbReference type="Proteomes" id="UP000007796"/>
    </source>
</evidence>
<feature type="compositionally biased region" description="Polar residues" evidence="1">
    <location>
        <begin position="222"/>
        <end position="254"/>
    </location>
</feature>
<feature type="compositionally biased region" description="Basic and acidic residues" evidence="1">
    <location>
        <begin position="1238"/>
        <end position="1249"/>
    </location>
</feature>
<feature type="region of interest" description="Disordered" evidence="1">
    <location>
        <begin position="841"/>
        <end position="885"/>
    </location>
</feature>
<gene>
    <name evidence="2" type="ORF">CMQ_6176</name>
</gene>
<sequence>MMQAVPSLVGTGTAVAAAASGLVFAQSTDEQPRRRPASALPNWSSAFDNPSSPSCPIPTSRPHAKSVSYAMSTEYTGYSYSYNSQDSSSAGQHPTPAPSTGATLPQLAVATPIPTPKGVGRRRSLIHRGDAHAVSDASRDSVSSNGSWIRRLSLRPLSHVESSRSSIGPDSHSMNFSLGSSAPIVSPGPATSAQQQPRNKLVKRTKAVRDGSSDSLKRRGSRSQLLTLRRPATSNQRSATLQHSPLAADSSSFVPSTPSYPKCSFERLSCTPELDDEVTRGRKDTMPTRLLSFFHERVAKSSASSRGNSPFPRERSSSVSSFQRNPLPTRTIQVQGGQSSPAILTKPSTLRPLRLGSKHSRTLSSLSYARGTGEEHEESYSQFTRARRSLSIHLSSPIGWISRASSLRRSKRGSEYSASSNASSSIPNLSSPPTSGNKRHVSAPSPTTQLPSPLHTHMQPRSVTAPTDLRLHRVMDESGFAQSNRASHRDQDMVVRRSSPIPPYSSDSSRLVPGRQRNSSSPLPIILDLSNFNDLSRLGLAISTSEAVVLSAKEGGRQRSQSAAAFAGCAYPAIPRAFPLVPHSREVSYERSFTVAGSESEMRGFGSSGDDDDTDFKSETLFDSVRTAASARIRITDTPIESMFDESPPGTASNTKSKRLSIQEILGQSWDSDTRILEEDEGASTPMNAAVRKSLTPTLPGDQVHSFGALNSGANAILASSATAYRVDPSLAFAHEMSFARLSLDDDDADDDDNEGWARIDDSGVTNNLSPPSSQSNSLRGLHGLHAAGIDISGSHRAYPGQRPALAFMSGNGTSEAGTHCGSSVHEIERVRSNLFDWSESTAQTDKAHADGHSPRPKTVHGKQEMDLRGGRPSNRKGPGAGHVRSQSVPALADFIDGAKPTTSKFGTWASSGPKNPSEDWDDDFDFEANGDDDAFVAFGSSQLGEAAGSIKGPSTPFAMIVPASIQATQPTVKAHSGQIRELSLLVDGLKRLCRHARDLEIVNESPALWKEAENIIALASPDEEVEGTAPTSSVETDDTGTHSDGDWSRRTSAEFGLSSTDARFVDDGFDAGTLNSFDDVLSSPRLSHQSATSPPHEMSRTAVVRERQGLRRRSVFSPEDDIFGGGWPLRDETAVGVTEQQNVEEQEQERPRTPERPMAASETPDSAMIESIMEAMQQQRSTSAPIRKSPVKTKSTELFFNTNTLQELVKRANTLYHSLSDLVRRAELLTQSPSCTPKHDRPYRRDDGSPAFTRVFTDPSTPSRRLPNSQSAGSLLSRASPSVESPASTGISRRLQLMTVN</sequence>
<feature type="region of interest" description="Disordered" evidence="1">
    <location>
        <begin position="83"/>
        <end position="122"/>
    </location>
</feature>
<dbReference type="RefSeq" id="XP_014170716.1">
    <property type="nucleotide sequence ID" value="XM_014315241.1"/>
</dbReference>
<feature type="compositionally biased region" description="Basic and acidic residues" evidence="1">
    <location>
        <begin position="1040"/>
        <end position="1051"/>
    </location>
</feature>
<dbReference type="HOGENOM" id="CLU_004543_1_0_1"/>
<dbReference type="STRING" id="655863.F0XMK4"/>
<dbReference type="eggNOG" id="ENOG502S8CY">
    <property type="taxonomic scope" value="Eukaryota"/>
</dbReference>
<dbReference type="GO" id="GO:1902412">
    <property type="term" value="P:regulation of mitotic cytokinesis"/>
    <property type="evidence" value="ECO:0007669"/>
    <property type="project" value="InterPro"/>
</dbReference>
<organism evidence="3">
    <name type="scientific">Grosmannia clavigera (strain kw1407 / UAMH 11150)</name>
    <name type="common">Blue stain fungus</name>
    <name type="synonym">Graphiocladiella clavigera</name>
    <dbReference type="NCBI Taxonomy" id="655863"/>
    <lineage>
        <taxon>Eukaryota</taxon>
        <taxon>Fungi</taxon>
        <taxon>Dikarya</taxon>
        <taxon>Ascomycota</taxon>
        <taxon>Pezizomycotina</taxon>
        <taxon>Sordariomycetes</taxon>
        <taxon>Sordariomycetidae</taxon>
        <taxon>Ophiostomatales</taxon>
        <taxon>Ophiostomataceae</taxon>
        <taxon>Leptographium</taxon>
    </lineage>
</organism>
<feature type="compositionally biased region" description="Polar residues" evidence="1">
    <location>
        <begin position="163"/>
        <end position="180"/>
    </location>
</feature>
<feature type="compositionally biased region" description="Polar residues" evidence="1">
    <location>
        <begin position="1259"/>
        <end position="1291"/>
    </location>
</feature>
<feature type="compositionally biased region" description="Acidic residues" evidence="1">
    <location>
        <begin position="746"/>
        <end position="755"/>
    </location>
</feature>
<feature type="region of interest" description="Disordered" evidence="1">
    <location>
        <begin position="158"/>
        <end position="254"/>
    </location>
</feature>
<evidence type="ECO:0000256" key="1">
    <source>
        <dbReference type="SAM" id="MobiDB-lite"/>
    </source>
</evidence>
<reference evidence="2 3" key="1">
    <citation type="journal article" date="2011" name="Proc. Natl. Acad. Sci. U.S.A.">
        <title>Genome and transcriptome analyses of the mountain pine beetle-fungal symbiont Grosmannia clavigera, a lodgepole pine pathogen.</title>
        <authorList>
            <person name="DiGuistini S."/>
            <person name="Wang Y."/>
            <person name="Liao N.Y."/>
            <person name="Taylor G."/>
            <person name="Tanguay P."/>
            <person name="Feau N."/>
            <person name="Henrissat B."/>
            <person name="Chan S.K."/>
            <person name="Hesse-Orce U."/>
            <person name="Alamouti S.M."/>
            <person name="Tsui C.K.M."/>
            <person name="Docking R.T."/>
            <person name="Levasseur A."/>
            <person name="Haridas S."/>
            <person name="Robertson G."/>
            <person name="Birol I."/>
            <person name="Holt R.A."/>
            <person name="Marra M.A."/>
            <person name="Hamelin R.C."/>
            <person name="Hirst M."/>
            <person name="Jones S.J.M."/>
            <person name="Bohlmann J."/>
            <person name="Breuil C."/>
        </authorList>
    </citation>
    <scope>NUCLEOTIDE SEQUENCE [LARGE SCALE GENOMIC DNA]</scope>
    <source>
        <strain evidence="3">kw1407 / UAMH 11150</strain>
    </source>
</reference>
<feature type="compositionally biased region" description="Low complexity" evidence="1">
    <location>
        <begin position="496"/>
        <end position="510"/>
    </location>
</feature>
<feature type="compositionally biased region" description="Polar residues" evidence="1">
    <location>
        <begin position="41"/>
        <end position="54"/>
    </location>
</feature>
<dbReference type="EMBL" id="GL629794">
    <property type="protein sequence ID" value="EFX01234.1"/>
    <property type="molecule type" value="Genomic_DNA"/>
</dbReference>
<dbReference type="GeneID" id="25979580"/>
<proteinExistence type="predicted"/>
<dbReference type="GO" id="GO:0005096">
    <property type="term" value="F:GTPase activator activity"/>
    <property type="evidence" value="ECO:0007669"/>
    <property type="project" value="InterPro"/>
</dbReference>
<accession>F0XMK4</accession>
<evidence type="ECO:0000313" key="2">
    <source>
        <dbReference type="EMBL" id="EFX01234.1"/>
    </source>
</evidence>
<feature type="region of interest" description="Disordered" evidence="1">
    <location>
        <begin position="298"/>
        <end position="358"/>
    </location>
</feature>
<feature type="region of interest" description="Disordered" evidence="1">
    <location>
        <begin position="479"/>
        <end position="523"/>
    </location>
</feature>
<feature type="compositionally biased region" description="Polar residues" evidence="1">
    <location>
        <begin position="189"/>
        <end position="198"/>
    </location>
</feature>
<feature type="compositionally biased region" description="Polar residues" evidence="1">
    <location>
        <begin position="317"/>
        <end position="348"/>
    </location>
</feature>
<protein>
    <submittedName>
        <fullName evidence="2">Uncharacterized protein</fullName>
    </submittedName>
</protein>
<name>F0XMK4_GROCL</name>
<feature type="region of interest" description="Disordered" evidence="1">
    <location>
        <begin position="1138"/>
        <end position="1164"/>
    </location>
</feature>
<dbReference type="InterPro" id="IPR045342">
    <property type="entry name" value="Etd1"/>
</dbReference>
<feature type="compositionally biased region" description="Basic and acidic residues" evidence="1">
    <location>
        <begin position="207"/>
        <end position="217"/>
    </location>
</feature>